<feature type="compositionally biased region" description="Low complexity" evidence="2">
    <location>
        <begin position="628"/>
        <end position="640"/>
    </location>
</feature>
<dbReference type="OrthoDB" id="413361at2759"/>
<dbReference type="SMART" id="SM00849">
    <property type="entry name" value="Lactamase_B"/>
    <property type="match status" value="1"/>
</dbReference>
<evidence type="ECO:0000313" key="4">
    <source>
        <dbReference type="EMBL" id="OLP76115.1"/>
    </source>
</evidence>
<comment type="caution">
    <text evidence="4">The sequence shown here is derived from an EMBL/GenBank/DDBJ whole genome shotgun (WGS) entry which is preliminary data.</text>
</comment>
<dbReference type="GO" id="GO:0016180">
    <property type="term" value="P:snRNA processing"/>
    <property type="evidence" value="ECO:0007669"/>
    <property type="project" value="TreeGrafter"/>
</dbReference>
<dbReference type="InterPro" id="IPR036397">
    <property type="entry name" value="RNaseH_sf"/>
</dbReference>
<dbReference type="Gene3D" id="3.40.50.10890">
    <property type="match status" value="1"/>
</dbReference>
<dbReference type="Gene3D" id="3.30.420.10">
    <property type="entry name" value="Ribonuclease H-like superfamily/Ribonuclease H"/>
    <property type="match status" value="1"/>
</dbReference>
<keyword evidence="1" id="KW-0378">Hydrolase</keyword>
<dbReference type="Gene3D" id="3.60.15.10">
    <property type="entry name" value="Ribonuclease Z/Hydroxyacylglutathione hydrolase-like"/>
    <property type="match status" value="1"/>
</dbReference>
<dbReference type="PANTHER" id="PTHR11203">
    <property type="entry name" value="CLEAVAGE AND POLYADENYLATION SPECIFICITY FACTOR FAMILY MEMBER"/>
    <property type="match status" value="1"/>
</dbReference>
<dbReference type="Pfam" id="PF10996">
    <property type="entry name" value="Beta-Casp"/>
    <property type="match status" value="1"/>
</dbReference>
<dbReference type="GO" id="GO:0015074">
    <property type="term" value="P:DNA integration"/>
    <property type="evidence" value="ECO:0007669"/>
    <property type="project" value="InterPro"/>
</dbReference>
<dbReference type="InterPro" id="IPR013103">
    <property type="entry name" value="RVT_2"/>
</dbReference>
<gene>
    <name evidence="4" type="primary">Cpsf3l</name>
    <name evidence="4" type="ORF">AK812_SmicGene43993</name>
</gene>
<protein>
    <submittedName>
        <fullName evidence="4">Integrator complex subunit 11</fullName>
    </submittedName>
</protein>
<organism evidence="4 5">
    <name type="scientific">Symbiodinium microadriaticum</name>
    <name type="common">Dinoflagellate</name>
    <name type="synonym">Zooxanthella microadriatica</name>
    <dbReference type="NCBI Taxonomy" id="2951"/>
    <lineage>
        <taxon>Eukaryota</taxon>
        <taxon>Sar</taxon>
        <taxon>Alveolata</taxon>
        <taxon>Dinophyceae</taxon>
        <taxon>Suessiales</taxon>
        <taxon>Symbiodiniaceae</taxon>
        <taxon>Symbiodinium</taxon>
    </lineage>
</organism>
<dbReference type="PROSITE" id="PS50994">
    <property type="entry name" value="INTEGRASE"/>
    <property type="match status" value="1"/>
</dbReference>
<dbReference type="InterPro" id="IPR001279">
    <property type="entry name" value="Metallo-B-lactamas"/>
</dbReference>
<evidence type="ECO:0000313" key="5">
    <source>
        <dbReference type="Proteomes" id="UP000186817"/>
    </source>
</evidence>
<sequence>MVLEKGCGEEVLAAVGLSVEAIFDRLEPEQVRSSSSIATALERIRQCKPRMLLMRTPDHMTRTRGSAHMVRTYNARYRVTYTKLIAACCAEQCCEGRLFCIEDVNESLSDRVRLWVKQKEEETCLCVQRVESESCWKMYTNSKQVQEQSQKTWVNVRELQDPRCFMKDVAAGVLRERQQVDEVHATHCVYSIEDLRGDASLDDRPVMTLLRRCHENLGHPSPARMNMLLKAAHASERVLKLARGLECETCAELSKPKAHHVTKLRKATEFNQQVCVDTFEQEVRDQKIHFLNVVDEATGYQMCVPLWKGMQAKHVRNAYRKNWKRWAGAPIRLFCDGGKEFEGEFEHGLSLDGTFVDTSAAYSPWQNGLVEKKGDVWKTAYAKAQVESRPRNKQEVQELVDQVNNAVNSMTRKDGYAPNQHVFGRDVRVPGLVSSDMDPVINSSLVQGESIFERRVAFRTAARKAFLEADNDMRIRRAMEHRSRPERGPFEVGQLVFLWRKNRFDNRAHWHGPAVIIGKSGKSKLWVARGTKVYRCCPEQLRCLSPDQEAMVKLLPADMVHIRGQVSAKGAGNFLDLSMLERPPDGELESEVVPVPEEDGTSAAAGASLTSVDEPSMEVEDNSGVPGGEPTVEVGGSPVVDATPTPTGDESPQKRARIVPPGVTPVVQMMRTNPALLDLGRSSASASSGVVESRVHEIPVPGANETDDDLEVLACEQDRWLLLHGRSKLVRIVALERAGVVVPVAKELPVNIEDLEDRCMMVGHDRSGNKIFKEYNWKCPEEHCLLVRGSFWTGHVEFALKKGWRAVEQEDKECFEVNIKKGRKELNDHEVPEARRSGLDKAKVKEWNKLVDSGAIVVHSGAKARSIKGSLEKGRLLKSRFVITEAEAGSNPATQDLKARWCVRGYLDPDLLQLDISAPTLSSEGFAIAMQLLASQKWLPNIADVEGAFLRGDELDPQRGQIFIDMPPGGVPGVAEGSVIEARKTIYGLADAPKAWWQCFSKRLTDLGMKVSKFDPCLFYFYSGGAIARVIALHVDDLCAGGNEVFQTKVLKPLQAMFPFKHWKVREGEFLGKKLEQKPDCSIIISQSEYARQMKGINIDRERRRDKAAAVTDEERRQMRGVLGGINWLVTSSRPDLAAWCSLLQQRVSEATVNDLIETNKLVSMCHDNSSAYVWIRSIPLEHVQFAMLSDASWANAQGCCSQAGYLIAACDERLPTGSWGVFSVLRWRSYKQDRQTHSTLGAELLALSRGLSEARWVRSMWSEAINPSYELRQDYAWSNKIPITAVIDCKPVYDHVGGPMISVKDKRVAIEMMLVKEDVAKYNISLRWMATKQMIVDVLTKRDDRFVFVDWLRGAFLMALRVTPLGAAQQVGRSCILLEIGGRNVLLDCGVAAHSSGSYYPEFSLLGEVQSLDVVIITHFHLDHVGALPYLTEILGYHGPILMTHPTRAIGPIIIKDALAFKRDAEALTPEMVDAPFDRARCFQLQERVEIGDLSVTSFYAGHVLGAVMVHLECRGQSALYTGDFTMVSDYHLSAARVPLALHPDVMITETTCCTTIRSSKRREVNDLCSKVQDCLEKGGKVLVPLLVMGRSTEICMILEEHWAKAKLAYPIFVISAMAQKARVFFQTFASWGSKQVRSTDRPFAFPHVRFGTLSELLALSGPAVALAGSAMLDFGPSQELFKSWAPEKQNLIVIPGYCLPGTVGNLVQAKERKIELSSGIVHVHCEVDHFSISDHTDSRGIVELICQVAPRQVVLVHGGLQLMDTFTAIVRKRLRLPCHMPAVGDRVEIPSPAVVEAWASSLLMAQSEPVPPPPVVGVPVIHAAAPVVTTFRGELRKRDRGAAGEALELHADAAAHGPPTAKAKAKAKAKILIRQKGRLPCEALKAALRDSNQDVPEDLSSIFEIAGATILVDQIQAGNAAVTISWVAGLEDREPILQQMLDILG</sequence>
<dbReference type="SUPFAM" id="SSF53098">
    <property type="entry name" value="Ribonuclease H-like"/>
    <property type="match status" value="1"/>
</dbReference>
<dbReference type="SUPFAM" id="SSF56281">
    <property type="entry name" value="Metallo-hydrolase/oxidoreductase"/>
    <property type="match status" value="1"/>
</dbReference>
<feature type="compositionally biased region" description="Low complexity" evidence="2">
    <location>
        <begin position="601"/>
        <end position="611"/>
    </location>
</feature>
<feature type="region of interest" description="Disordered" evidence="2">
    <location>
        <begin position="597"/>
        <end position="657"/>
    </location>
</feature>
<dbReference type="EMBL" id="LSRX01002136">
    <property type="protein sequence ID" value="OLP76115.1"/>
    <property type="molecule type" value="Genomic_DNA"/>
</dbReference>
<dbReference type="InterPro" id="IPR001584">
    <property type="entry name" value="Integrase_cat-core"/>
</dbReference>
<dbReference type="GO" id="GO:0005634">
    <property type="term" value="C:nucleus"/>
    <property type="evidence" value="ECO:0007669"/>
    <property type="project" value="TreeGrafter"/>
</dbReference>
<feature type="domain" description="Integrase catalytic" evidence="3">
    <location>
        <begin position="265"/>
        <end position="426"/>
    </location>
</feature>
<proteinExistence type="predicted"/>
<dbReference type="InterPro" id="IPR022712">
    <property type="entry name" value="Beta_Casp"/>
</dbReference>
<dbReference type="InterPro" id="IPR036866">
    <property type="entry name" value="RibonucZ/Hydroxyglut_hydro"/>
</dbReference>
<name>A0A1Q9BZK7_SYMMI</name>
<accession>A0A1Q9BZK7</accession>
<dbReference type="GO" id="GO:0003676">
    <property type="term" value="F:nucleic acid binding"/>
    <property type="evidence" value="ECO:0007669"/>
    <property type="project" value="InterPro"/>
</dbReference>
<dbReference type="Pfam" id="PF07727">
    <property type="entry name" value="RVT_2"/>
    <property type="match status" value="1"/>
</dbReference>
<dbReference type="InterPro" id="IPR050698">
    <property type="entry name" value="MBL"/>
</dbReference>
<dbReference type="PANTHER" id="PTHR11203:SF37">
    <property type="entry name" value="INTEGRATOR COMPLEX SUBUNIT 11"/>
    <property type="match status" value="1"/>
</dbReference>
<dbReference type="InterPro" id="IPR011108">
    <property type="entry name" value="RMMBL"/>
</dbReference>
<dbReference type="GO" id="GO:0004521">
    <property type="term" value="F:RNA endonuclease activity"/>
    <property type="evidence" value="ECO:0007669"/>
    <property type="project" value="TreeGrafter"/>
</dbReference>
<dbReference type="Pfam" id="PF07521">
    <property type="entry name" value="RMMBL"/>
    <property type="match status" value="1"/>
</dbReference>
<evidence type="ECO:0000256" key="1">
    <source>
        <dbReference type="ARBA" id="ARBA00022801"/>
    </source>
</evidence>
<reference evidence="4 5" key="1">
    <citation type="submission" date="2016-02" db="EMBL/GenBank/DDBJ databases">
        <title>Genome analysis of coral dinoflagellate symbionts highlights evolutionary adaptations to a symbiotic lifestyle.</title>
        <authorList>
            <person name="Aranda M."/>
            <person name="Li Y."/>
            <person name="Liew Y.J."/>
            <person name="Baumgarten S."/>
            <person name="Simakov O."/>
            <person name="Wilson M."/>
            <person name="Piel J."/>
            <person name="Ashoor H."/>
            <person name="Bougouffa S."/>
            <person name="Bajic V.B."/>
            <person name="Ryu T."/>
            <person name="Ravasi T."/>
            <person name="Bayer T."/>
            <person name="Micklem G."/>
            <person name="Kim H."/>
            <person name="Bhak J."/>
            <person name="Lajeunesse T.C."/>
            <person name="Voolstra C.R."/>
        </authorList>
    </citation>
    <scope>NUCLEOTIDE SEQUENCE [LARGE SCALE GENOMIC DNA]</scope>
    <source>
        <strain evidence="4 5">CCMP2467</strain>
    </source>
</reference>
<dbReference type="Proteomes" id="UP000186817">
    <property type="component" value="Unassembled WGS sequence"/>
</dbReference>
<dbReference type="GO" id="GO:0016787">
    <property type="term" value="F:hydrolase activity"/>
    <property type="evidence" value="ECO:0007669"/>
    <property type="project" value="UniProtKB-KW"/>
</dbReference>
<dbReference type="SMART" id="SM01027">
    <property type="entry name" value="Beta-Casp"/>
    <property type="match status" value="1"/>
</dbReference>
<dbReference type="InterPro" id="IPR012337">
    <property type="entry name" value="RNaseH-like_sf"/>
</dbReference>
<evidence type="ECO:0000256" key="2">
    <source>
        <dbReference type="SAM" id="MobiDB-lite"/>
    </source>
</evidence>
<keyword evidence="5" id="KW-1185">Reference proteome</keyword>
<evidence type="ECO:0000259" key="3">
    <source>
        <dbReference type="PROSITE" id="PS50994"/>
    </source>
</evidence>
<dbReference type="Pfam" id="PF00753">
    <property type="entry name" value="Lactamase_B"/>
    <property type="match status" value="1"/>
</dbReference>